<keyword evidence="2" id="KW-1185">Reference proteome</keyword>
<comment type="caution">
    <text evidence="1">The sequence shown here is derived from an EMBL/GenBank/DDBJ whole genome shotgun (WGS) entry which is preliminary data.</text>
</comment>
<protein>
    <submittedName>
        <fullName evidence="1">Uncharacterized protein</fullName>
    </submittedName>
</protein>
<sequence length="225" mass="27032">MFSIAITSASGFRSTPYIRYIYLRYRYVAAKHTRARNLGSKAHIPTYSTPPRSVASTFVQEFQTAKIRFTTPGKLKLQTSCQPFSYPQIFEPEKFADNYRYELLQNIVKEINKGPADIEEEYLYVTCMWEKFRLSPALWRSEYAWRRYQRHKIYTMWEALYYRSTIFRDLIEDEESSSQMIYTEEDNLESCPLWLMLDSFYYWGMVDREDVDRLPDPLELWVTGY</sequence>
<evidence type="ECO:0000313" key="1">
    <source>
        <dbReference type="EMBL" id="KAK6506445.1"/>
    </source>
</evidence>
<dbReference type="AlphaFoldDB" id="A0AAN8RS11"/>
<name>A0AAN8RS11_9PEZI</name>
<dbReference type="EMBL" id="JAVHJM010000009">
    <property type="protein sequence ID" value="KAK6506445.1"/>
    <property type="molecule type" value="Genomic_DNA"/>
</dbReference>
<accession>A0AAN8RS11</accession>
<reference evidence="1 2" key="1">
    <citation type="submission" date="2019-10" db="EMBL/GenBank/DDBJ databases">
        <authorList>
            <person name="Palmer J.M."/>
        </authorList>
    </citation>
    <scope>NUCLEOTIDE SEQUENCE [LARGE SCALE GENOMIC DNA]</scope>
    <source>
        <strain evidence="1 2">TWF506</strain>
    </source>
</reference>
<evidence type="ECO:0000313" key="2">
    <source>
        <dbReference type="Proteomes" id="UP001307849"/>
    </source>
</evidence>
<proteinExistence type="predicted"/>
<organism evidence="1 2">
    <name type="scientific">Arthrobotrys conoides</name>
    <dbReference type="NCBI Taxonomy" id="74498"/>
    <lineage>
        <taxon>Eukaryota</taxon>
        <taxon>Fungi</taxon>
        <taxon>Dikarya</taxon>
        <taxon>Ascomycota</taxon>
        <taxon>Pezizomycotina</taxon>
        <taxon>Orbiliomycetes</taxon>
        <taxon>Orbiliales</taxon>
        <taxon>Orbiliaceae</taxon>
        <taxon>Arthrobotrys</taxon>
    </lineage>
</organism>
<gene>
    <name evidence="1" type="ORF">TWF506_011355</name>
</gene>
<dbReference type="Proteomes" id="UP001307849">
    <property type="component" value="Unassembled WGS sequence"/>
</dbReference>